<sequence length="455" mass="50821">MLAAILILALFGVLMVSLKKPLLGLYVMLISLQIEYFFYGILPGGLTLGRLSGAIALLGWALNRNGLRRTLMANRRERTIVVPLAFFLFFTFAGTLMAEEPGTALSMWIRIVMLVAMSIMIIDLIRSRADMVALIWVISLGALIGSAVAVLQYVGFSQGGEVLGNIHQTREGVRFEGLTSNANVLGIHLLTALPFVMVGFFTSKAKSARIFFAITATLMAFVIVLTVSRSTIYPFLIFVLCYVVARQLMGFRSEGAYIGVGLLVGLLLVSVMMSDDYTRERIMRPIENYEEETSMKKRMEILFQGFDIVEISPLVGVGLGNTRNYLMGRDAHDTVSCLVGETGILGSISFLTFFVVLLVWQRSVWLRTRTFGDSLQKELVVAVVATGVVLILWFPVKILLYQRLFWLWVAMIVWMHTRLPYEGRNDPALNTSRNLNRVCDLSLPTHGLSRYQSKN</sequence>
<organism evidence="7 8">
    <name type="scientific">Thiocapsa rosea</name>
    <dbReference type="NCBI Taxonomy" id="69360"/>
    <lineage>
        <taxon>Bacteria</taxon>
        <taxon>Pseudomonadati</taxon>
        <taxon>Pseudomonadota</taxon>
        <taxon>Gammaproteobacteria</taxon>
        <taxon>Chromatiales</taxon>
        <taxon>Chromatiaceae</taxon>
        <taxon>Thiocapsa</taxon>
    </lineage>
</organism>
<protein>
    <recommendedName>
        <fullName evidence="6">O-antigen ligase-related domain-containing protein</fullName>
    </recommendedName>
</protein>
<dbReference type="EMBL" id="RBXL01000001">
    <property type="protein sequence ID" value="RKT45573.1"/>
    <property type="molecule type" value="Genomic_DNA"/>
</dbReference>
<dbReference type="PANTHER" id="PTHR37422">
    <property type="entry name" value="TEICHURONIC ACID BIOSYNTHESIS PROTEIN TUAE"/>
    <property type="match status" value="1"/>
</dbReference>
<evidence type="ECO:0000313" key="7">
    <source>
        <dbReference type="EMBL" id="RKT45573.1"/>
    </source>
</evidence>
<evidence type="ECO:0000256" key="3">
    <source>
        <dbReference type="ARBA" id="ARBA00022989"/>
    </source>
</evidence>
<dbReference type="InterPro" id="IPR007016">
    <property type="entry name" value="O-antigen_ligase-rel_domated"/>
</dbReference>
<feature type="transmembrane region" description="Helical" evidence="5">
    <location>
        <begin position="80"/>
        <end position="98"/>
    </location>
</feature>
<feature type="domain" description="O-antigen ligase-related" evidence="6">
    <location>
        <begin position="215"/>
        <end position="334"/>
    </location>
</feature>
<dbReference type="GO" id="GO:0016020">
    <property type="term" value="C:membrane"/>
    <property type="evidence" value="ECO:0007669"/>
    <property type="project" value="UniProtKB-SubCell"/>
</dbReference>
<dbReference type="Proteomes" id="UP000274556">
    <property type="component" value="Unassembled WGS sequence"/>
</dbReference>
<evidence type="ECO:0000256" key="4">
    <source>
        <dbReference type="ARBA" id="ARBA00023136"/>
    </source>
</evidence>
<keyword evidence="3 5" id="KW-1133">Transmembrane helix</keyword>
<dbReference type="AlphaFoldDB" id="A0A495VAC0"/>
<feature type="transmembrane region" description="Helical" evidence="5">
    <location>
        <begin position="256"/>
        <end position="274"/>
    </location>
</feature>
<comment type="subcellular location">
    <subcellularLocation>
        <location evidence="1">Membrane</location>
        <topology evidence="1">Multi-pass membrane protein</topology>
    </subcellularLocation>
</comment>
<dbReference type="PANTHER" id="PTHR37422:SF13">
    <property type="entry name" value="LIPOPOLYSACCHARIDE BIOSYNTHESIS PROTEIN PA4999-RELATED"/>
    <property type="match status" value="1"/>
</dbReference>
<gene>
    <name evidence="7" type="ORF">BDD21_3037</name>
</gene>
<evidence type="ECO:0000256" key="5">
    <source>
        <dbReference type="SAM" id="Phobius"/>
    </source>
</evidence>
<feature type="transmembrane region" description="Helical" evidence="5">
    <location>
        <begin position="37"/>
        <end position="60"/>
    </location>
</feature>
<keyword evidence="4 5" id="KW-0472">Membrane</keyword>
<accession>A0A495VAC0</accession>
<feature type="transmembrane region" description="Helical" evidence="5">
    <location>
        <begin position="338"/>
        <end position="359"/>
    </location>
</feature>
<dbReference type="RefSeq" id="WP_120797815.1">
    <property type="nucleotide sequence ID" value="NZ_RBXL01000001.1"/>
</dbReference>
<comment type="caution">
    <text evidence="7">The sequence shown here is derived from an EMBL/GenBank/DDBJ whole genome shotgun (WGS) entry which is preliminary data.</text>
</comment>
<evidence type="ECO:0000313" key="8">
    <source>
        <dbReference type="Proteomes" id="UP000274556"/>
    </source>
</evidence>
<feature type="transmembrane region" description="Helical" evidence="5">
    <location>
        <begin position="379"/>
        <end position="398"/>
    </location>
</feature>
<dbReference type="InterPro" id="IPR051533">
    <property type="entry name" value="WaaL-like"/>
</dbReference>
<evidence type="ECO:0000256" key="1">
    <source>
        <dbReference type="ARBA" id="ARBA00004141"/>
    </source>
</evidence>
<keyword evidence="2 5" id="KW-0812">Transmembrane</keyword>
<feature type="transmembrane region" description="Helical" evidence="5">
    <location>
        <begin position="132"/>
        <end position="154"/>
    </location>
</feature>
<feature type="transmembrane region" description="Helical" evidence="5">
    <location>
        <begin position="182"/>
        <end position="201"/>
    </location>
</feature>
<feature type="transmembrane region" description="Helical" evidence="5">
    <location>
        <begin position="208"/>
        <end position="226"/>
    </location>
</feature>
<evidence type="ECO:0000256" key="2">
    <source>
        <dbReference type="ARBA" id="ARBA00022692"/>
    </source>
</evidence>
<proteinExistence type="predicted"/>
<reference evidence="7 8" key="1">
    <citation type="submission" date="2018-10" db="EMBL/GenBank/DDBJ databases">
        <title>Genomic Encyclopedia of Archaeal and Bacterial Type Strains, Phase II (KMG-II): from individual species to whole genera.</title>
        <authorList>
            <person name="Goeker M."/>
        </authorList>
    </citation>
    <scope>NUCLEOTIDE SEQUENCE [LARGE SCALE GENOMIC DNA]</scope>
    <source>
        <strain evidence="7 8">DSM 235</strain>
    </source>
</reference>
<feature type="transmembrane region" description="Helical" evidence="5">
    <location>
        <begin position="104"/>
        <end position="125"/>
    </location>
</feature>
<name>A0A495VAC0_9GAMM</name>
<dbReference type="Pfam" id="PF04932">
    <property type="entry name" value="Wzy_C"/>
    <property type="match status" value="1"/>
</dbReference>
<keyword evidence="8" id="KW-1185">Reference proteome</keyword>
<evidence type="ECO:0000259" key="6">
    <source>
        <dbReference type="Pfam" id="PF04932"/>
    </source>
</evidence>